<feature type="domain" description="Metallo-beta-lactamase" evidence="5">
    <location>
        <begin position="50"/>
        <end position="257"/>
    </location>
</feature>
<gene>
    <name evidence="6" type="ORF">QNI29_16195</name>
</gene>
<organism evidence="6 7">
    <name type="scientific">Pontibacillus chungwhensis</name>
    <dbReference type="NCBI Taxonomy" id="265426"/>
    <lineage>
        <taxon>Bacteria</taxon>
        <taxon>Bacillati</taxon>
        <taxon>Bacillota</taxon>
        <taxon>Bacilli</taxon>
        <taxon>Bacillales</taxon>
        <taxon>Bacillaceae</taxon>
        <taxon>Pontibacillus</taxon>
    </lineage>
</organism>
<dbReference type="Pfam" id="PF00753">
    <property type="entry name" value="Lactamase_B"/>
    <property type="match status" value="1"/>
</dbReference>
<evidence type="ECO:0000259" key="5">
    <source>
        <dbReference type="SMART" id="SM00849"/>
    </source>
</evidence>
<dbReference type="SUPFAM" id="SSF56281">
    <property type="entry name" value="Metallo-hydrolase/oxidoreductase"/>
    <property type="match status" value="1"/>
</dbReference>
<evidence type="ECO:0000256" key="2">
    <source>
        <dbReference type="ARBA" id="ARBA00022723"/>
    </source>
</evidence>
<keyword evidence="7" id="KW-1185">Reference proteome</keyword>
<accession>A0ABY8UUC5</accession>
<evidence type="ECO:0000256" key="4">
    <source>
        <dbReference type="ARBA" id="ARBA00022833"/>
    </source>
</evidence>
<keyword evidence="3" id="KW-0378">Hydrolase</keyword>
<dbReference type="CDD" id="cd07728">
    <property type="entry name" value="YtnP-like_MBL-fold"/>
    <property type="match status" value="1"/>
</dbReference>
<sequence length="280" mass="32571">METLHVGRAKLTWLSGGVTHLDGGAMFGVVPKPLWSRKYPHNDKNQIELRTDPILLELDGKKFLIDAGIGNEKMTDKQLRNFGVDEESSVEDSLQQLGYHSREIDGILMTHLHFDHACGLTKWEDENLVPAFENAVIYTSSVEWNEMKNPNLRSRNTYWEENWKPIQDKVRPFEESMEIHEGLHMIHTGGHSAGHSVIKFGDGEDLFIHMADIMPTHAHQNVLWVLAYDDYPVTSVHQKEDWMKYGYNRKAWYTFYHDAYYRALQFNQDGDVVNQVKRQR</sequence>
<dbReference type="SMART" id="SM00849">
    <property type="entry name" value="Lactamase_B"/>
    <property type="match status" value="1"/>
</dbReference>
<proteinExistence type="inferred from homology"/>
<keyword evidence="4" id="KW-0862">Zinc</keyword>
<evidence type="ECO:0000313" key="7">
    <source>
        <dbReference type="Proteomes" id="UP001236652"/>
    </source>
</evidence>
<dbReference type="InterPro" id="IPR051013">
    <property type="entry name" value="MBL_superfamily_lactonases"/>
</dbReference>
<dbReference type="InterPro" id="IPR001279">
    <property type="entry name" value="Metallo-B-lactamas"/>
</dbReference>
<name>A0ABY8UUC5_9BACI</name>
<dbReference type="Gene3D" id="3.60.15.10">
    <property type="entry name" value="Ribonuclease Z/Hydroxyacylglutathione hydrolase-like"/>
    <property type="match status" value="1"/>
</dbReference>
<keyword evidence="2" id="KW-0479">Metal-binding</keyword>
<comment type="similarity">
    <text evidence="1">Belongs to the metallo-beta-lactamase superfamily.</text>
</comment>
<dbReference type="InterPro" id="IPR036866">
    <property type="entry name" value="RibonucZ/Hydroxyglut_hydro"/>
</dbReference>
<reference evidence="6 7" key="1">
    <citation type="submission" date="2023-05" db="EMBL/GenBank/DDBJ databases">
        <title>Comparative genomics reveals the evidence of polycyclic aromatic hydrocarbons degradation in moderately halophilic genus Pontibacillus.</title>
        <authorList>
            <person name="Yang H."/>
            <person name="Qian Z."/>
        </authorList>
    </citation>
    <scope>NUCLEOTIDE SEQUENCE [LARGE SCALE GENOMIC DNA]</scope>
    <source>
        <strain evidence="7">HN14</strain>
    </source>
</reference>
<protein>
    <submittedName>
        <fullName evidence="6">MBL fold metallo-hydrolase</fullName>
    </submittedName>
</protein>
<dbReference type="PANTHER" id="PTHR42978">
    <property type="entry name" value="QUORUM-QUENCHING LACTONASE YTNP-RELATED-RELATED"/>
    <property type="match status" value="1"/>
</dbReference>
<dbReference type="PANTHER" id="PTHR42978:SF6">
    <property type="entry name" value="QUORUM-QUENCHING LACTONASE YTNP-RELATED"/>
    <property type="match status" value="1"/>
</dbReference>
<dbReference type="EMBL" id="CP126446">
    <property type="protein sequence ID" value="WIF97266.1"/>
    <property type="molecule type" value="Genomic_DNA"/>
</dbReference>
<evidence type="ECO:0000256" key="1">
    <source>
        <dbReference type="ARBA" id="ARBA00007749"/>
    </source>
</evidence>
<dbReference type="RefSeq" id="WP_231417509.1">
    <property type="nucleotide sequence ID" value="NZ_CP126446.1"/>
</dbReference>
<evidence type="ECO:0000256" key="3">
    <source>
        <dbReference type="ARBA" id="ARBA00022801"/>
    </source>
</evidence>
<evidence type="ECO:0000313" key="6">
    <source>
        <dbReference type="EMBL" id="WIF97266.1"/>
    </source>
</evidence>
<dbReference type="Proteomes" id="UP001236652">
    <property type="component" value="Chromosome"/>
</dbReference>